<dbReference type="InterPro" id="IPR006535">
    <property type="entry name" value="HnRNP_R/Q_splicing_fac"/>
</dbReference>
<evidence type="ECO:0000256" key="3">
    <source>
        <dbReference type="ARBA" id="ARBA00022737"/>
    </source>
</evidence>
<dbReference type="EMBL" id="CAXLJM020000049">
    <property type="protein sequence ID" value="CAL8114242.1"/>
    <property type="molecule type" value="Genomic_DNA"/>
</dbReference>
<dbReference type="InterPro" id="IPR035979">
    <property type="entry name" value="RBD_domain_sf"/>
</dbReference>
<keyword evidence="4 5" id="KW-0694">RNA-binding</keyword>
<evidence type="ECO:0000313" key="8">
    <source>
        <dbReference type="Proteomes" id="UP001642540"/>
    </source>
</evidence>
<sequence length="535" mass="60888">MAKKNPFKDIPIVANPNRFPIGTEELVDDSDLGENGLMIRSPGEFALDDPELLHRELGLLALHGEAENCHERLSKLGERTGMPITQENGQRCYGPPLDPNIPVPERGSEVFVGKLPRHCYEPDLVPVFEKVGRIYELRLMMDFSGTNRGYCFVLYFTPAEAERAVKELNNYQIQPGKHIGVVKSVDNCRLFLGCIRKDKDEEEIRQEMENVTEGVVKVIVHEPTEANPFAKNRGYAFIEYESHKAAAMARRKLVPGNIKMWGADVYVDWAEPELGIHTLFVKNLSPSTSGESLQHLFNTVSDNGVLKVTRTNKDYAFVDFRTRNEAQMAMAALNGARVENYEIRVSWHKDRSKIQKKGCKVRIEFDTKTPSKFEHRRDNHKQEANVGRSRNEVVQQGQKNNDHHFQPGRQWQNQMHATLGESKKDKSQMNGLGSSSYSSRPNYFQGYQTSGYINANEYQNPYKSQFQTQPMWNKAVGSPVISSPNPYCTEYSPFFQYNVQCYNYAGYNGNGFRSVDSQGPAYSTADLVHPFGRFK</sequence>
<dbReference type="Gene3D" id="3.30.70.330">
    <property type="match status" value="3"/>
</dbReference>
<keyword evidence="3" id="KW-0677">Repeat</keyword>
<dbReference type="CDD" id="cd12249">
    <property type="entry name" value="RRM1_hnRNPR_like"/>
    <property type="match status" value="1"/>
</dbReference>
<dbReference type="CDD" id="cd12250">
    <property type="entry name" value="RRM2_hnRNPR_like"/>
    <property type="match status" value="1"/>
</dbReference>
<name>A0ABP1R076_9HEXA</name>
<evidence type="ECO:0000256" key="2">
    <source>
        <dbReference type="ARBA" id="ARBA00022490"/>
    </source>
</evidence>
<dbReference type="InterPro" id="IPR012677">
    <property type="entry name" value="Nucleotide-bd_a/b_plait_sf"/>
</dbReference>
<evidence type="ECO:0000256" key="5">
    <source>
        <dbReference type="PROSITE-ProRule" id="PRU00176"/>
    </source>
</evidence>
<keyword evidence="2" id="KW-0963">Cytoplasm</keyword>
<dbReference type="PANTHER" id="PTHR21245">
    <property type="entry name" value="HETEROGENEOUS NUCLEAR RIBONUCLEOPROTEIN"/>
    <property type="match status" value="1"/>
</dbReference>
<feature type="domain" description="RRM" evidence="6">
    <location>
        <begin position="188"/>
        <end position="272"/>
    </location>
</feature>
<feature type="domain" description="RRM" evidence="6">
    <location>
        <begin position="277"/>
        <end position="350"/>
    </location>
</feature>
<dbReference type="SUPFAM" id="SSF54928">
    <property type="entry name" value="RNA-binding domain, RBD"/>
    <property type="match status" value="2"/>
</dbReference>
<organism evidence="7 8">
    <name type="scientific">Orchesella dallaii</name>
    <dbReference type="NCBI Taxonomy" id="48710"/>
    <lineage>
        <taxon>Eukaryota</taxon>
        <taxon>Metazoa</taxon>
        <taxon>Ecdysozoa</taxon>
        <taxon>Arthropoda</taxon>
        <taxon>Hexapoda</taxon>
        <taxon>Collembola</taxon>
        <taxon>Entomobryomorpha</taxon>
        <taxon>Entomobryoidea</taxon>
        <taxon>Orchesellidae</taxon>
        <taxon>Orchesellinae</taxon>
        <taxon>Orchesella</taxon>
    </lineage>
</organism>
<proteinExistence type="predicted"/>
<dbReference type="PROSITE" id="PS50102">
    <property type="entry name" value="RRM"/>
    <property type="match status" value="3"/>
</dbReference>
<dbReference type="Pfam" id="PF00076">
    <property type="entry name" value="RRM_1"/>
    <property type="match status" value="2"/>
</dbReference>
<accession>A0ABP1R076</accession>
<comment type="caution">
    <text evidence="7">The sequence shown here is derived from an EMBL/GenBank/DDBJ whole genome shotgun (WGS) entry which is preliminary data.</text>
</comment>
<comment type="subcellular location">
    <subcellularLocation>
        <location evidence="1">Cytoplasm</location>
    </subcellularLocation>
</comment>
<evidence type="ECO:0000256" key="1">
    <source>
        <dbReference type="ARBA" id="ARBA00004496"/>
    </source>
</evidence>
<gene>
    <name evidence="7" type="ORF">ODALV1_LOCUS16377</name>
</gene>
<dbReference type="Proteomes" id="UP001642540">
    <property type="component" value="Unassembled WGS sequence"/>
</dbReference>
<feature type="domain" description="RRM" evidence="6">
    <location>
        <begin position="108"/>
        <end position="186"/>
    </location>
</feature>
<evidence type="ECO:0000256" key="4">
    <source>
        <dbReference type="ARBA" id="ARBA00022884"/>
    </source>
</evidence>
<dbReference type="SMART" id="SM00360">
    <property type="entry name" value="RRM"/>
    <property type="match status" value="3"/>
</dbReference>
<protein>
    <recommendedName>
        <fullName evidence="6">RRM domain-containing protein</fullName>
    </recommendedName>
</protein>
<keyword evidence="8" id="KW-1185">Reference proteome</keyword>
<dbReference type="InterPro" id="IPR000504">
    <property type="entry name" value="RRM_dom"/>
</dbReference>
<evidence type="ECO:0000313" key="7">
    <source>
        <dbReference type="EMBL" id="CAL8114242.1"/>
    </source>
</evidence>
<evidence type="ECO:0000259" key="6">
    <source>
        <dbReference type="PROSITE" id="PS50102"/>
    </source>
</evidence>
<dbReference type="NCBIfam" id="TIGR01648">
    <property type="entry name" value="hnRNP-R-Q"/>
    <property type="match status" value="1"/>
</dbReference>
<reference evidence="7 8" key="1">
    <citation type="submission" date="2024-08" db="EMBL/GenBank/DDBJ databases">
        <authorList>
            <person name="Cucini C."/>
            <person name="Frati F."/>
        </authorList>
    </citation>
    <scope>NUCLEOTIDE SEQUENCE [LARGE SCALE GENOMIC DNA]</scope>
</reference>